<feature type="region of interest" description="Disordered" evidence="1">
    <location>
        <begin position="863"/>
        <end position="882"/>
    </location>
</feature>
<dbReference type="AlphaFoldDB" id="A0A9W8DR49"/>
<feature type="compositionally biased region" description="Low complexity" evidence="1">
    <location>
        <begin position="359"/>
        <end position="368"/>
    </location>
</feature>
<feature type="region of interest" description="Disordered" evidence="1">
    <location>
        <begin position="205"/>
        <end position="238"/>
    </location>
</feature>
<feature type="compositionally biased region" description="Polar residues" evidence="1">
    <location>
        <begin position="458"/>
        <end position="475"/>
    </location>
</feature>
<gene>
    <name evidence="2" type="ORF">H4219_004876</name>
</gene>
<feature type="compositionally biased region" description="Basic residues" evidence="1">
    <location>
        <begin position="922"/>
        <end position="932"/>
    </location>
</feature>
<sequence length="959" mass="103368">MSGWYSCCFSGASSTSPTIPGAAARETSSSPLYQSEKPNLGSRQRNGNRIIDSFANPTKMSYIQQYTLNRESASDPYQLDRDSMAAYDEDNKDHRGHKEGDGVDDEYGLPNIPKFRHSSLNQWDGLASPKTGKSNVSNKTSFGLFAKRTESMQSKRSKINSAITDDWTRDSTDYRNHKSPCLLSDEAADSYRDYIKNSAAAVSGKGFRVSNGSGNNKGGRKNRDSSNNDDGDNIGGWNKRLTKVEMDEVMSEWNKARKSVHLRNTQLYSNFSLSNQSRTPPLSSTPSNDKDDNASCSEGVKRHRSKRGGYQPPPAPPMPPQPAVLKAKAVRSLSNERSGGNASDYTEDNDSDGSRDRSPSPSSQQKQPVNMPRMVSLTAVANISNHDSRKNSRAESLVAESIKLNGTNKKLSLAESVKSAALEGGEDRLSQLISPSSVGLVPSAINTPITTETPTTNMSLSSAQRADSMISSAQPNTGLASSAFGFGPKIDSANQSSSVGEGYVVPPMPDRPQTLNPSKAKNISLESSTSRFTYSGSTHTNPSTVTADGSESKSSRRQGRLPGTRPNDNGSKDSEESSGPKPEITLRRKDSAASNLTACSTDGYEYGKESLNICGNDSAETLNDEESLKSMKRQAMIGGSNKDSGNQLPVSPFGDSSSSNNTSKESGSDSDEDSSVPLDKLQQTKQGNHHYSMPAAKAKANLKGSRQQKIVSLSNPRHQVRLAGSTVFATSPLVKCSTLSDSDDPISPNSIKSNELLSDSGSASSPSPATSPSLVLSPPPKDLLAANSDTKNIRKANNRKSTYQPISMTLNLNQNGGAGIQRPFTNSGLANIQQQQQHQQKTTDKHNKNSLPPLPVTSAANIVNSGRADQNNPRSNNRKNRFGIQMSTAAKNGGDNNEEDVDSVKKNRRLTTAILTNATNSSKKKGVNKKNLRRDSTIIGLPQQQQQHQQQYRHVSAMP</sequence>
<organism evidence="2 3">
    <name type="scientific">Mycoemilia scoparia</name>
    <dbReference type="NCBI Taxonomy" id="417184"/>
    <lineage>
        <taxon>Eukaryota</taxon>
        <taxon>Fungi</taxon>
        <taxon>Fungi incertae sedis</taxon>
        <taxon>Zoopagomycota</taxon>
        <taxon>Kickxellomycotina</taxon>
        <taxon>Kickxellomycetes</taxon>
        <taxon>Kickxellales</taxon>
        <taxon>Kickxellaceae</taxon>
        <taxon>Mycoemilia</taxon>
    </lineage>
</organism>
<feature type="region of interest" description="Disordered" evidence="1">
    <location>
        <begin position="10"/>
        <end position="49"/>
    </location>
</feature>
<feature type="compositionally biased region" description="Polar residues" evidence="1">
    <location>
        <begin position="271"/>
        <end position="287"/>
    </location>
</feature>
<feature type="region of interest" description="Disordered" evidence="1">
    <location>
        <begin position="830"/>
        <end position="858"/>
    </location>
</feature>
<feature type="compositionally biased region" description="Polar residues" evidence="1">
    <location>
        <begin position="513"/>
        <end position="549"/>
    </location>
</feature>
<feature type="compositionally biased region" description="Low complexity" evidence="1">
    <location>
        <begin position="745"/>
        <end position="776"/>
    </location>
</feature>
<dbReference type="OrthoDB" id="10687127at2759"/>
<feature type="region of interest" description="Disordered" evidence="1">
    <location>
        <begin position="271"/>
        <end position="372"/>
    </location>
</feature>
<accession>A0A9W8DR49</accession>
<feature type="compositionally biased region" description="Low complexity" evidence="1">
    <location>
        <begin position="651"/>
        <end position="665"/>
    </location>
</feature>
<comment type="caution">
    <text evidence="2">The sequence shown here is derived from an EMBL/GenBank/DDBJ whole genome shotgun (WGS) entry which is preliminary data.</text>
</comment>
<name>A0A9W8DR49_9FUNG</name>
<feature type="region of interest" description="Disordered" evidence="1">
    <location>
        <begin position="493"/>
        <end position="595"/>
    </location>
</feature>
<protein>
    <submittedName>
        <fullName evidence="2">Uncharacterized protein</fullName>
    </submittedName>
</protein>
<evidence type="ECO:0000256" key="1">
    <source>
        <dbReference type="SAM" id="MobiDB-lite"/>
    </source>
</evidence>
<feature type="compositionally biased region" description="Pro residues" evidence="1">
    <location>
        <begin position="311"/>
        <end position="322"/>
    </location>
</feature>
<evidence type="ECO:0000313" key="2">
    <source>
        <dbReference type="EMBL" id="KAJ1914239.1"/>
    </source>
</evidence>
<reference evidence="2" key="1">
    <citation type="submission" date="2022-07" db="EMBL/GenBank/DDBJ databases">
        <title>Phylogenomic reconstructions and comparative analyses of Kickxellomycotina fungi.</title>
        <authorList>
            <person name="Reynolds N.K."/>
            <person name="Stajich J.E."/>
            <person name="Barry K."/>
            <person name="Grigoriev I.V."/>
            <person name="Crous P."/>
            <person name="Smith M.E."/>
        </authorList>
    </citation>
    <scope>NUCLEOTIDE SEQUENCE</scope>
    <source>
        <strain evidence="2">NBRC 100468</strain>
    </source>
</reference>
<feature type="compositionally biased region" description="Polar residues" evidence="1">
    <location>
        <begin position="26"/>
        <end position="47"/>
    </location>
</feature>
<dbReference type="Proteomes" id="UP001150538">
    <property type="component" value="Unassembled WGS sequence"/>
</dbReference>
<feature type="compositionally biased region" description="Polar residues" evidence="1">
    <location>
        <begin position="704"/>
        <end position="717"/>
    </location>
</feature>
<feature type="compositionally biased region" description="Polar residues" evidence="1">
    <location>
        <begin position="332"/>
        <end position="344"/>
    </location>
</feature>
<feature type="compositionally biased region" description="Polar residues" evidence="1">
    <location>
        <begin position="863"/>
        <end position="875"/>
    </location>
</feature>
<feature type="region of interest" description="Disordered" evidence="1">
    <location>
        <begin position="915"/>
        <end position="959"/>
    </location>
</feature>
<feature type="compositionally biased region" description="Low complexity" evidence="1">
    <location>
        <begin position="447"/>
        <end position="457"/>
    </location>
</feature>
<evidence type="ECO:0000313" key="3">
    <source>
        <dbReference type="Proteomes" id="UP001150538"/>
    </source>
</evidence>
<feature type="region of interest" description="Disordered" evidence="1">
    <location>
        <begin position="447"/>
        <end position="475"/>
    </location>
</feature>
<proteinExistence type="predicted"/>
<feature type="region of interest" description="Disordered" evidence="1">
    <location>
        <begin position="738"/>
        <end position="781"/>
    </location>
</feature>
<feature type="region of interest" description="Disordered" evidence="1">
    <location>
        <begin position="634"/>
        <end position="717"/>
    </location>
</feature>
<keyword evidence="3" id="KW-1185">Reference proteome</keyword>
<dbReference type="EMBL" id="JANBPU010000209">
    <property type="protein sequence ID" value="KAJ1914239.1"/>
    <property type="molecule type" value="Genomic_DNA"/>
</dbReference>